<gene>
    <name evidence="3" type="primary">LOC111124256</name>
</gene>
<feature type="region of interest" description="Disordered" evidence="1">
    <location>
        <begin position="143"/>
        <end position="164"/>
    </location>
</feature>
<dbReference type="GeneID" id="111124256"/>
<dbReference type="Proteomes" id="UP000694844">
    <property type="component" value="Chromosome 3"/>
</dbReference>
<evidence type="ECO:0000313" key="3">
    <source>
        <dbReference type="RefSeq" id="XP_022322819.1"/>
    </source>
</evidence>
<evidence type="ECO:0000256" key="1">
    <source>
        <dbReference type="SAM" id="MobiDB-lite"/>
    </source>
</evidence>
<evidence type="ECO:0000313" key="2">
    <source>
        <dbReference type="Proteomes" id="UP000694844"/>
    </source>
</evidence>
<dbReference type="KEGG" id="cvn:111124256"/>
<protein>
    <submittedName>
        <fullName evidence="3">Uncharacterized protein LOC111124256</fullName>
    </submittedName>
</protein>
<dbReference type="RefSeq" id="XP_022322819.1">
    <property type="nucleotide sequence ID" value="XM_022467111.1"/>
</dbReference>
<reference evidence="3" key="1">
    <citation type="submission" date="2025-08" db="UniProtKB">
        <authorList>
            <consortium name="RefSeq"/>
        </authorList>
    </citation>
    <scope>IDENTIFICATION</scope>
    <source>
        <tissue evidence="3">Whole sample</tissue>
    </source>
</reference>
<accession>A0A8B8D5L5</accession>
<organism evidence="2 3">
    <name type="scientific">Crassostrea virginica</name>
    <name type="common">Eastern oyster</name>
    <dbReference type="NCBI Taxonomy" id="6565"/>
    <lineage>
        <taxon>Eukaryota</taxon>
        <taxon>Metazoa</taxon>
        <taxon>Spiralia</taxon>
        <taxon>Lophotrochozoa</taxon>
        <taxon>Mollusca</taxon>
        <taxon>Bivalvia</taxon>
        <taxon>Autobranchia</taxon>
        <taxon>Pteriomorphia</taxon>
        <taxon>Ostreida</taxon>
        <taxon>Ostreoidea</taxon>
        <taxon>Ostreidae</taxon>
        <taxon>Crassostrea</taxon>
    </lineage>
</organism>
<keyword evidence="2" id="KW-1185">Reference proteome</keyword>
<feature type="compositionally biased region" description="Basic and acidic residues" evidence="1">
    <location>
        <begin position="154"/>
        <end position="164"/>
    </location>
</feature>
<dbReference type="AlphaFoldDB" id="A0A8B8D5L5"/>
<dbReference type="OrthoDB" id="6189754at2759"/>
<name>A0A8B8D5L5_CRAVI</name>
<proteinExistence type="predicted"/>
<sequence>MGLIQSCLGKKSNKVGVLSEEEEEAYGKIEEETKKEMEDDIIHTKPLPWLMFCTEPSIVKPANTDEGDSSTVTEVVQKKGGVSFSIEYKSTVPKLPPINLTRKPKPPEGEDYDIWKEERDKLFGDKLERANIRRAGIIHERIKSARRPKTVRPRGSDEAKSLVE</sequence>